<name>A0A542YKK1_9MICO</name>
<sequence length="287" mass="30545">MRILVTGGSGRLGRNLQASVRRDSTTTWDFVANARGSSRSGPGFLDVTDETAVHDHIAATRPDVVVHLASLAGPVCNDDRDRTFAVNTDAVRNLAEATSALGVGRLIFASTGAVYGDKYSVPASEHAAISLNSWYAESKYQAEQAISEITANAPQLSAIVLRIFNIYGWGFDQSLVSRLWDSQSVPVVLKGMDNFSRDYTHVSSATDAILAATTVTVTDPTTTLNVGSGVALSNRDLTQLLGANRPLHFTVEDGEYSYSCANIDAAKRILGLSPLAPTAVSLAQALR</sequence>
<proteinExistence type="predicted"/>
<dbReference type="InterPro" id="IPR001509">
    <property type="entry name" value="Epimerase_deHydtase"/>
</dbReference>
<dbReference type="PANTHER" id="PTHR43245:SF13">
    <property type="entry name" value="UDP-D-APIOSE_UDP-D-XYLOSE SYNTHASE 2"/>
    <property type="match status" value="1"/>
</dbReference>
<organism evidence="2 3">
    <name type="scientific">Homoserinimonas aerilata</name>
    <dbReference type="NCBI Taxonomy" id="1162970"/>
    <lineage>
        <taxon>Bacteria</taxon>
        <taxon>Bacillati</taxon>
        <taxon>Actinomycetota</taxon>
        <taxon>Actinomycetes</taxon>
        <taxon>Micrococcales</taxon>
        <taxon>Microbacteriaceae</taxon>
        <taxon>Homoserinimonas</taxon>
    </lineage>
</organism>
<dbReference type="PANTHER" id="PTHR43245">
    <property type="entry name" value="BIFUNCTIONAL POLYMYXIN RESISTANCE PROTEIN ARNA"/>
    <property type="match status" value="1"/>
</dbReference>
<dbReference type="Pfam" id="PF01370">
    <property type="entry name" value="Epimerase"/>
    <property type="match status" value="1"/>
</dbReference>
<reference evidence="2 3" key="1">
    <citation type="submission" date="2019-06" db="EMBL/GenBank/DDBJ databases">
        <title>Sequencing the genomes of 1000 actinobacteria strains.</title>
        <authorList>
            <person name="Klenk H.-P."/>
        </authorList>
    </citation>
    <scope>NUCLEOTIDE SEQUENCE [LARGE SCALE GENOMIC DNA]</scope>
    <source>
        <strain evidence="2 3">DSM 26477</strain>
    </source>
</reference>
<comment type="caution">
    <text evidence="2">The sequence shown here is derived from an EMBL/GenBank/DDBJ whole genome shotgun (WGS) entry which is preliminary data.</text>
</comment>
<dbReference type="RefSeq" id="WP_185740492.1">
    <property type="nucleotide sequence ID" value="NZ_VFOM01000001.1"/>
</dbReference>
<dbReference type="SUPFAM" id="SSF51735">
    <property type="entry name" value="NAD(P)-binding Rossmann-fold domains"/>
    <property type="match status" value="1"/>
</dbReference>
<dbReference type="InterPro" id="IPR036291">
    <property type="entry name" value="NAD(P)-bd_dom_sf"/>
</dbReference>
<keyword evidence="3" id="KW-1185">Reference proteome</keyword>
<dbReference type="EMBL" id="VFOM01000001">
    <property type="protein sequence ID" value="TQL48623.1"/>
    <property type="molecule type" value="Genomic_DNA"/>
</dbReference>
<feature type="domain" description="NAD-dependent epimerase/dehydratase" evidence="1">
    <location>
        <begin position="3"/>
        <end position="227"/>
    </location>
</feature>
<gene>
    <name evidence="2" type="ORF">FB562_1721</name>
</gene>
<dbReference type="AlphaFoldDB" id="A0A542YKK1"/>
<dbReference type="InterPro" id="IPR050177">
    <property type="entry name" value="Lipid_A_modif_metabolic_enz"/>
</dbReference>
<accession>A0A542YKK1</accession>
<dbReference type="Gene3D" id="3.40.50.720">
    <property type="entry name" value="NAD(P)-binding Rossmann-like Domain"/>
    <property type="match status" value="1"/>
</dbReference>
<evidence type="ECO:0000259" key="1">
    <source>
        <dbReference type="Pfam" id="PF01370"/>
    </source>
</evidence>
<protein>
    <submittedName>
        <fullName evidence="2">Nucleoside-diphosphate-sugar epimerase</fullName>
    </submittedName>
</protein>
<dbReference type="Proteomes" id="UP000317998">
    <property type="component" value="Unassembled WGS sequence"/>
</dbReference>
<evidence type="ECO:0000313" key="2">
    <source>
        <dbReference type="EMBL" id="TQL48623.1"/>
    </source>
</evidence>
<evidence type="ECO:0000313" key="3">
    <source>
        <dbReference type="Proteomes" id="UP000317998"/>
    </source>
</evidence>
<dbReference type="CDD" id="cd08946">
    <property type="entry name" value="SDR_e"/>
    <property type="match status" value="1"/>
</dbReference>